<name>A0A1H3L4U7_9ACTN</name>
<feature type="compositionally biased region" description="Basic and acidic residues" evidence="2">
    <location>
        <begin position="158"/>
        <end position="170"/>
    </location>
</feature>
<keyword evidence="1" id="KW-0175">Coiled coil</keyword>
<dbReference type="STRING" id="137265.SAMN05421684_0508"/>
<evidence type="ECO:0000313" key="3">
    <source>
        <dbReference type="EMBL" id="SDY58915.1"/>
    </source>
</evidence>
<protein>
    <submittedName>
        <fullName evidence="3">DivIVA protein</fullName>
    </submittedName>
</protein>
<feature type="region of interest" description="Disordered" evidence="2">
    <location>
        <begin position="1"/>
        <end position="26"/>
    </location>
</feature>
<evidence type="ECO:0000256" key="2">
    <source>
        <dbReference type="SAM" id="MobiDB-lite"/>
    </source>
</evidence>
<feature type="coiled-coil region" evidence="1">
    <location>
        <begin position="29"/>
        <end position="70"/>
    </location>
</feature>
<evidence type="ECO:0000313" key="4">
    <source>
        <dbReference type="Proteomes" id="UP000199632"/>
    </source>
</evidence>
<reference evidence="4" key="1">
    <citation type="submission" date="2016-10" db="EMBL/GenBank/DDBJ databases">
        <authorList>
            <person name="Varghese N."/>
            <person name="Submissions S."/>
        </authorList>
    </citation>
    <scope>NUCLEOTIDE SEQUENCE [LARGE SCALE GENOMIC DNA]</scope>
    <source>
        <strain evidence="4">DSM 44718</strain>
    </source>
</reference>
<dbReference type="Gene3D" id="6.10.250.660">
    <property type="match status" value="1"/>
</dbReference>
<dbReference type="AlphaFoldDB" id="A0A1H3L4U7"/>
<dbReference type="Proteomes" id="UP000199632">
    <property type="component" value="Unassembled WGS sequence"/>
</dbReference>
<gene>
    <name evidence="3" type="ORF">SAMN05421684_0508</name>
</gene>
<feature type="region of interest" description="Disordered" evidence="2">
    <location>
        <begin position="158"/>
        <end position="178"/>
    </location>
</feature>
<dbReference type="RefSeq" id="WP_090786590.1">
    <property type="nucleotide sequence ID" value="NZ_BOND01000030.1"/>
</dbReference>
<organism evidence="3 4">
    <name type="scientific">Asanoa ishikariensis</name>
    <dbReference type="NCBI Taxonomy" id="137265"/>
    <lineage>
        <taxon>Bacteria</taxon>
        <taxon>Bacillati</taxon>
        <taxon>Actinomycetota</taxon>
        <taxon>Actinomycetes</taxon>
        <taxon>Micromonosporales</taxon>
        <taxon>Micromonosporaceae</taxon>
        <taxon>Asanoa</taxon>
    </lineage>
</organism>
<feature type="compositionally biased region" description="Polar residues" evidence="2">
    <location>
        <begin position="1"/>
        <end position="15"/>
    </location>
</feature>
<dbReference type="EMBL" id="FNQB01000001">
    <property type="protein sequence ID" value="SDY58915.1"/>
    <property type="molecule type" value="Genomic_DNA"/>
</dbReference>
<keyword evidence="4" id="KW-1185">Reference proteome</keyword>
<proteinExistence type="predicted"/>
<feature type="region of interest" description="Disordered" evidence="2">
    <location>
        <begin position="340"/>
        <end position="391"/>
    </location>
</feature>
<sequence length="391" mass="43557">MSQGQQVYDTPTFDTSMRGYEKKQVDRHVADAAERISKLSAEREQAHNHIRGLNSNLEQMHGELTELRDRPPRLDRASFRHLGSMVDEILALSEKQGQAIVEAAGQHAAEIQAAAEQVVEAAHQEAERLRTLGQEAREAAEQEAKRLHEASEAAIEHAEGEARARIESAHEQTQQELTRWRGDVEREVNEHRAAAQEVDEARAAEAEQQLQAYHQQLTMVQKEIEARQQALAQLRNAQEQAQQQLGQLRHDGAAVENDLAQVTHRLQGTRQELSAELSRLEAARRGAEQVEQQTLDARVRMQREAKRMADRAAAAVMAAAAISEQTGEFKMVAIGRDQEQLALAPAPAPVHAPEENGAAPEPQPQPEPEPRVEAPVEESRSLFEPRQHVDG</sequence>
<dbReference type="OrthoDB" id="5186272at2"/>
<feature type="compositionally biased region" description="Basic and acidic residues" evidence="2">
    <location>
        <begin position="368"/>
        <end position="391"/>
    </location>
</feature>
<accession>A0A1H3L4U7</accession>
<feature type="compositionally biased region" description="Low complexity" evidence="2">
    <location>
        <begin position="341"/>
        <end position="360"/>
    </location>
</feature>
<evidence type="ECO:0000256" key="1">
    <source>
        <dbReference type="SAM" id="Coils"/>
    </source>
</evidence>